<feature type="compositionally biased region" description="Polar residues" evidence="4">
    <location>
        <begin position="13"/>
        <end position="24"/>
    </location>
</feature>
<reference evidence="6 7" key="1">
    <citation type="journal article" date="2011" name="Science">
        <title>The Selaginella genome identifies genetic changes associated with the evolution of vascular plants.</title>
        <authorList>
            <person name="Banks J.A."/>
            <person name="Nishiyama T."/>
            <person name="Hasebe M."/>
            <person name="Bowman J.L."/>
            <person name="Gribskov M."/>
            <person name="dePamphilis C."/>
            <person name="Albert V.A."/>
            <person name="Aono N."/>
            <person name="Aoyama T."/>
            <person name="Ambrose B.A."/>
            <person name="Ashton N.W."/>
            <person name="Axtell M.J."/>
            <person name="Barker E."/>
            <person name="Barker M.S."/>
            <person name="Bennetzen J.L."/>
            <person name="Bonawitz N.D."/>
            <person name="Chapple C."/>
            <person name="Cheng C."/>
            <person name="Correa L.G."/>
            <person name="Dacre M."/>
            <person name="DeBarry J."/>
            <person name="Dreyer I."/>
            <person name="Elias M."/>
            <person name="Engstrom E.M."/>
            <person name="Estelle M."/>
            <person name="Feng L."/>
            <person name="Finet C."/>
            <person name="Floyd S.K."/>
            <person name="Frommer W.B."/>
            <person name="Fujita T."/>
            <person name="Gramzow L."/>
            <person name="Gutensohn M."/>
            <person name="Harholt J."/>
            <person name="Hattori M."/>
            <person name="Heyl A."/>
            <person name="Hirai T."/>
            <person name="Hiwatashi Y."/>
            <person name="Ishikawa M."/>
            <person name="Iwata M."/>
            <person name="Karol K.G."/>
            <person name="Koehler B."/>
            <person name="Kolukisaoglu U."/>
            <person name="Kubo M."/>
            <person name="Kurata T."/>
            <person name="Lalonde S."/>
            <person name="Li K."/>
            <person name="Li Y."/>
            <person name="Litt A."/>
            <person name="Lyons E."/>
            <person name="Manning G."/>
            <person name="Maruyama T."/>
            <person name="Michael T.P."/>
            <person name="Mikami K."/>
            <person name="Miyazaki S."/>
            <person name="Morinaga S."/>
            <person name="Murata T."/>
            <person name="Mueller-Roeber B."/>
            <person name="Nelson D.R."/>
            <person name="Obara M."/>
            <person name="Oguri Y."/>
            <person name="Olmstead R.G."/>
            <person name="Onodera N."/>
            <person name="Petersen B.L."/>
            <person name="Pils B."/>
            <person name="Prigge M."/>
            <person name="Rensing S.A."/>
            <person name="Riano-Pachon D.M."/>
            <person name="Roberts A.W."/>
            <person name="Sato Y."/>
            <person name="Scheller H.V."/>
            <person name="Schulz B."/>
            <person name="Schulz C."/>
            <person name="Shakirov E.V."/>
            <person name="Shibagaki N."/>
            <person name="Shinohara N."/>
            <person name="Shippen D.E."/>
            <person name="Soerensen I."/>
            <person name="Sotooka R."/>
            <person name="Sugimoto N."/>
            <person name="Sugita M."/>
            <person name="Sumikawa N."/>
            <person name="Tanurdzic M."/>
            <person name="Theissen G."/>
            <person name="Ulvskov P."/>
            <person name="Wakazuki S."/>
            <person name="Weng J.K."/>
            <person name="Willats W.W."/>
            <person name="Wipf D."/>
            <person name="Wolf P.G."/>
            <person name="Yang L."/>
            <person name="Zimmer A.D."/>
            <person name="Zhu Q."/>
            <person name="Mitros T."/>
            <person name="Hellsten U."/>
            <person name="Loque D."/>
            <person name="Otillar R."/>
            <person name="Salamov A."/>
            <person name="Schmutz J."/>
            <person name="Shapiro H."/>
            <person name="Lindquist E."/>
            <person name="Lucas S."/>
            <person name="Rokhsar D."/>
            <person name="Grigoriev I.V."/>
        </authorList>
    </citation>
    <scope>NUCLEOTIDE SEQUENCE [LARGE SCALE GENOMIC DNA]</scope>
</reference>
<dbReference type="InterPro" id="IPR051105">
    <property type="entry name" value="WWC/KIBRA_Hippo_Reg"/>
</dbReference>
<dbReference type="PANTHER" id="PTHR14791:SF29">
    <property type="entry name" value="PROTEIN KIBRA"/>
    <property type="match status" value="1"/>
</dbReference>
<dbReference type="InterPro" id="IPR001202">
    <property type="entry name" value="WW_dom"/>
</dbReference>
<dbReference type="eggNOG" id="ENOG502RXWN">
    <property type="taxonomic scope" value="Eukaryota"/>
</dbReference>
<feature type="region of interest" description="Disordered" evidence="4">
    <location>
        <begin position="1"/>
        <end position="72"/>
    </location>
</feature>
<proteinExistence type="predicted"/>
<dbReference type="Proteomes" id="UP000001514">
    <property type="component" value="Unassembled WGS sequence"/>
</dbReference>
<dbReference type="Gramene" id="EFJ16677">
    <property type="protein sequence ID" value="EFJ16677"/>
    <property type="gene ID" value="SELMODRAFT_445181"/>
</dbReference>
<dbReference type="PANTHER" id="PTHR14791">
    <property type="entry name" value="BOMB/KIRA PROTEINS"/>
    <property type="match status" value="1"/>
</dbReference>
<sequence>MGVQDMEGASLQPLDNTGNKSSGSRPQQQQRREEEQQPAAGDDQSPSPKRTRWGGDDEDDDDRSRVHVDLQPQQQALPYGWEQFLDINTGEVYYIDWSTCKRTCRDPREVARLADDKIRALRQVRNLQQQEQEQEQEQGVVSRSHTSSARPAAGAAPPSSSSSSASAVFPPQPYHPSSEDEEQDHQNEASSSQAQRRGGRGHENVMVALGCHRCLTYFMLPRQDPVCPSCGARLQIGFHSFCLFLPNSMLRSLPWETPVTRDIIRHTQTHAHF</sequence>
<dbReference type="Gene3D" id="2.20.70.10">
    <property type="match status" value="1"/>
</dbReference>
<protein>
    <recommendedName>
        <fullName evidence="5">WW domain-containing protein</fullName>
    </recommendedName>
</protein>
<feature type="domain" description="WW" evidence="5">
    <location>
        <begin position="75"/>
        <end position="109"/>
    </location>
</feature>
<dbReference type="AlphaFoldDB" id="D8SGE9"/>
<dbReference type="Pfam" id="PF24747">
    <property type="entry name" value="Zn-ribbon_GIR1"/>
    <property type="match status" value="1"/>
</dbReference>
<dbReference type="GO" id="GO:0005737">
    <property type="term" value="C:cytoplasm"/>
    <property type="evidence" value="ECO:0007669"/>
    <property type="project" value="UniProtKB-SubCell"/>
</dbReference>
<organism evidence="7">
    <name type="scientific">Selaginella moellendorffii</name>
    <name type="common">Spikemoss</name>
    <dbReference type="NCBI Taxonomy" id="88036"/>
    <lineage>
        <taxon>Eukaryota</taxon>
        <taxon>Viridiplantae</taxon>
        <taxon>Streptophyta</taxon>
        <taxon>Embryophyta</taxon>
        <taxon>Tracheophyta</taxon>
        <taxon>Lycopodiopsida</taxon>
        <taxon>Selaginellales</taxon>
        <taxon>Selaginellaceae</taxon>
        <taxon>Selaginella</taxon>
    </lineage>
</organism>
<dbReference type="EMBL" id="GL377618">
    <property type="protein sequence ID" value="EFJ16677.1"/>
    <property type="molecule type" value="Genomic_DNA"/>
</dbReference>
<gene>
    <name evidence="6" type="ORF">SELMODRAFT_445181</name>
</gene>
<comment type="subcellular location">
    <subcellularLocation>
        <location evidence="1">Cytoplasm</location>
    </subcellularLocation>
</comment>
<dbReference type="InterPro" id="IPR036020">
    <property type="entry name" value="WW_dom_sf"/>
</dbReference>
<evidence type="ECO:0000256" key="1">
    <source>
        <dbReference type="ARBA" id="ARBA00004496"/>
    </source>
</evidence>
<evidence type="ECO:0000313" key="6">
    <source>
        <dbReference type="EMBL" id="EFJ16677.1"/>
    </source>
</evidence>
<dbReference type="InParanoid" id="D8SGE9"/>
<evidence type="ECO:0000259" key="5">
    <source>
        <dbReference type="PROSITE" id="PS50020"/>
    </source>
</evidence>
<keyword evidence="7" id="KW-1185">Reference proteome</keyword>
<dbReference type="PROSITE" id="PS50020">
    <property type="entry name" value="WW_DOMAIN_2"/>
    <property type="match status" value="1"/>
</dbReference>
<dbReference type="SUPFAM" id="SSF51045">
    <property type="entry name" value="WW domain"/>
    <property type="match status" value="1"/>
</dbReference>
<dbReference type="HOGENOM" id="CLU_1032079_0_0_1"/>
<accession>D8SGE9</accession>
<dbReference type="KEGG" id="smo:SELMODRAFT_445181"/>
<evidence type="ECO:0000256" key="2">
    <source>
        <dbReference type="ARBA" id="ARBA00022490"/>
    </source>
</evidence>
<feature type="compositionally biased region" description="Low complexity" evidence="4">
    <location>
        <begin position="147"/>
        <end position="167"/>
    </location>
</feature>
<name>D8SGE9_SELML</name>
<evidence type="ECO:0000256" key="3">
    <source>
        <dbReference type="ARBA" id="ARBA00022553"/>
    </source>
</evidence>
<dbReference type="OMA" id="MEGASLQ"/>
<keyword evidence="2" id="KW-0963">Cytoplasm</keyword>
<evidence type="ECO:0000256" key="4">
    <source>
        <dbReference type="SAM" id="MobiDB-lite"/>
    </source>
</evidence>
<dbReference type="InterPro" id="IPR056440">
    <property type="entry name" value="Zn-ribbon_GIR1"/>
</dbReference>
<feature type="region of interest" description="Disordered" evidence="4">
    <location>
        <begin position="127"/>
        <end position="200"/>
    </location>
</feature>
<keyword evidence="3" id="KW-0597">Phosphoprotein</keyword>
<evidence type="ECO:0000313" key="7">
    <source>
        <dbReference type="Proteomes" id="UP000001514"/>
    </source>
</evidence>